<evidence type="ECO:0000259" key="2">
    <source>
        <dbReference type="Pfam" id="PF01706"/>
    </source>
</evidence>
<dbReference type="STRING" id="320497.A0U93_14520"/>
<dbReference type="Gene3D" id="1.10.220.30">
    <property type="match status" value="1"/>
</dbReference>
<dbReference type="PRINTS" id="PR00954">
    <property type="entry name" value="FLGMOTORFLIG"/>
</dbReference>
<dbReference type="PANTHER" id="PTHR30534:SF0">
    <property type="entry name" value="FLAGELLAR MOTOR SWITCH PROTEIN FLIG"/>
    <property type="match status" value="1"/>
</dbReference>
<dbReference type="InterPro" id="IPR023087">
    <property type="entry name" value="Flg_Motor_Flig_C"/>
</dbReference>
<evidence type="ECO:0000313" key="4">
    <source>
        <dbReference type="Proteomes" id="UP000188604"/>
    </source>
</evidence>
<dbReference type="Proteomes" id="UP000188604">
    <property type="component" value="Chromosome"/>
</dbReference>
<comment type="function">
    <text evidence="1">FliG is one of three proteins (FliG, FliN, FliM) that forms the rotor-mounted switch complex (C ring), located at the base of the basal body. This complex interacts with the CheY and CheZ chemotaxis proteins, in addition to contacting components of the motor that determine the direction of flagellar rotation.</text>
</comment>
<dbReference type="AlphaFoldDB" id="A0A1U9KSW5"/>
<proteinExistence type="predicted"/>
<dbReference type="GO" id="GO:0071973">
    <property type="term" value="P:bacterial-type flagellum-dependent cell motility"/>
    <property type="evidence" value="ECO:0007669"/>
    <property type="project" value="InterPro"/>
</dbReference>
<dbReference type="GO" id="GO:0003774">
    <property type="term" value="F:cytoskeletal motor activity"/>
    <property type="evidence" value="ECO:0007669"/>
    <property type="project" value="InterPro"/>
</dbReference>
<feature type="domain" description="Flagellar motor switch protein FliG C-terminal" evidence="2">
    <location>
        <begin position="19"/>
        <end position="125"/>
    </location>
</feature>
<reference evidence="3 4" key="1">
    <citation type="submission" date="2016-03" db="EMBL/GenBank/DDBJ databases">
        <title>Acetic acid bacteria sequencing.</title>
        <authorList>
            <person name="Brandt J."/>
            <person name="Jakob F."/>
            <person name="Vogel R.F."/>
        </authorList>
    </citation>
    <scope>NUCLEOTIDE SEQUENCE [LARGE SCALE GENOMIC DNA]</scope>
    <source>
        <strain evidence="3 4">NBRC 101099</strain>
    </source>
</reference>
<dbReference type="GO" id="GO:0009288">
    <property type="term" value="C:bacterial-type flagellum"/>
    <property type="evidence" value="ECO:0007669"/>
    <property type="project" value="InterPro"/>
</dbReference>
<sequence>MADIFNIMENRSGEKILLSLSKTSPEETECIKGLMFTFEDLSRLRPEALTRILAQLDKDILPIALKGATKEQKNVFYRIMSDRAIRLLQDNMEALGSVRLRDVEKAKAEIVFLAKEMNENGEIELDPEENEMVIE</sequence>
<dbReference type="EMBL" id="CP014691">
    <property type="protein sequence ID" value="AQS88931.1"/>
    <property type="molecule type" value="Genomic_DNA"/>
</dbReference>
<dbReference type="Pfam" id="PF01706">
    <property type="entry name" value="FliG_C"/>
    <property type="match status" value="1"/>
</dbReference>
<dbReference type="RefSeq" id="WP_169852780.1">
    <property type="nucleotide sequence ID" value="NZ_CP014691.1"/>
</dbReference>
<evidence type="ECO:0000313" key="3">
    <source>
        <dbReference type="EMBL" id="AQS88931.1"/>
    </source>
</evidence>
<keyword evidence="4" id="KW-1185">Reference proteome</keyword>
<dbReference type="GO" id="GO:0006935">
    <property type="term" value="P:chemotaxis"/>
    <property type="evidence" value="ECO:0007669"/>
    <property type="project" value="InterPro"/>
</dbReference>
<accession>A0A1U9KSW5</accession>
<dbReference type="SUPFAM" id="SSF48029">
    <property type="entry name" value="FliG"/>
    <property type="match status" value="1"/>
</dbReference>
<dbReference type="InterPro" id="IPR011002">
    <property type="entry name" value="FliG_a-hlx"/>
</dbReference>
<gene>
    <name evidence="3" type="ORF">A0U93_14520</name>
</gene>
<evidence type="ECO:0000256" key="1">
    <source>
        <dbReference type="ARBA" id="ARBA00025598"/>
    </source>
</evidence>
<protein>
    <recommendedName>
        <fullName evidence="2">Flagellar motor switch protein FliG C-terminal domain-containing protein</fullName>
    </recommendedName>
</protein>
<dbReference type="InterPro" id="IPR000090">
    <property type="entry name" value="Flg_Motor_Flig"/>
</dbReference>
<name>A0A1U9KSW5_9PROT</name>
<organism evidence="3 4">
    <name type="scientific">Neoasaia chiangmaiensis</name>
    <dbReference type="NCBI Taxonomy" id="320497"/>
    <lineage>
        <taxon>Bacteria</taxon>
        <taxon>Pseudomonadati</taxon>
        <taxon>Pseudomonadota</taxon>
        <taxon>Alphaproteobacteria</taxon>
        <taxon>Acetobacterales</taxon>
        <taxon>Acetobacteraceae</taxon>
        <taxon>Neoasaia</taxon>
    </lineage>
</organism>
<dbReference type="KEGG" id="nch:A0U93_14520"/>
<dbReference type="PANTHER" id="PTHR30534">
    <property type="entry name" value="FLAGELLAR MOTOR SWITCH PROTEIN FLIG"/>
    <property type="match status" value="1"/>
</dbReference>